<evidence type="ECO:0000256" key="1">
    <source>
        <dbReference type="SAM" id="MobiDB-lite"/>
    </source>
</evidence>
<reference evidence="3 4" key="1">
    <citation type="submission" date="2020-06" db="EMBL/GenBank/DDBJ databases">
        <authorList>
            <person name="Li R."/>
            <person name="Bekaert M."/>
        </authorList>
    </citation>
    <scope>NUCLEOTIDE SEQUENCE [LARGE SCALE GENOMIC DNA]</scope>
    <source>
        <strain evidence="4">wild</strain>
    </source>
</reference>
<evidence type="ECO:0000313" key="3">
    <source>
        <dbReference type="EMBL" id="CAC5400970.1"/>
    </source>
</evidence>
<accession>A0A6J8D1D7</accession>
<feature type="compositionally biased region" description="Low complexity" evidence="1">
    <location>
        <begin position="283"/>
        <end position="293"/>
    </location>
</feature>
<protein>
    <submittedName>
        <fullName evidence="3">Uncharacterized protein</fullName>
    </submittedName>
</protein>
<evidence type="ECO:0000313" key="4">
    <source>
        <dbReference type="Proteomes" id="UP000507470"/>
    </source>
</evidence>
<name>A0A6J8D1D7_MYTCO</name>
<proteinExistence type="predicted"/>
<feature type="compositionally biased region" description="Polar residues" evidence="1">
    <location>
        <begin position="574"/>
        <end position="589"/>
    </location>
</feature>
<feature type="transmembrane region" description="Helical" evidence="2">
    <location>
        <begin position="223"/>
        <end position="243"/>
    </location>
</feature>
<feature type="compositionally biased region" description="Acidic residues" evidence="1">
    <location>
        <begin position="361"/>
        <end position="370"/>
    </location>
</feature>
<gene>
    <name evidence="3" type="ORF">MCOR_35110</name>
</gene>
<dbReference type="Proteomes" id="UP000507470">
    <property type="component" value="Unassembled WGS sequence"/>
</dbReference>
<feature type="region of interest" description="Disordered" evidence="1">
    <location>
        <begin position="255"/>
        <end position="311"/>
    </location>
</feature>
<keyword evidence="2" id="KW-0812">Transmembrane</keyword>
<feature type="transmembrane region" description="Helical" evidence="2">
    <location>
        <begin position="56"/>
        <end position="76"/>
    </location>
</feature>
<keyword evidence="2" id="KW-1133">Transmembrane helix</keyword>
<sequence length="589" mass="65637">MIAHQEQLYDNCQYTWNYNDVLIYNDLKTGARFLGAAGYCDRIFNRASEMDFKYKLFVPNNYWIFLVLVGCIQFVVTASSNCPTFFKQTGRKDEELNVTKSDLQKCALFNDLVDKLEALNILIPRDTSCYSLLKVGQTFGLKDPNSNSQTFSVTFHFQENFKTGNTLDQTSINTTMCTTGTVTYHAQGRQSQNENDTKNGNDTVALATSINNGDSSVLSHTQVVVIATCSAVVGTFFILAAALRIRNCMKRIREDQQTTRRSNNYRLPLSKGPNALEGHSRKSSSANSQQNSLLDKDGSTFPNSNSPSACREPLLLDTAPRLIVTAPSTAASSPADSRSFIQFIDEEADNTSHKTEGKNEDAEETTEEESEKLTDIVKPLAEKSTEEVSTFDTKDKEGNSVGVINVQDENEIESNHIGEDDLKFSCASQEETNDISPVSIAESHSITVGLTQSDDSLSSHNPSYCYGNQVEYSDNGGYGNVGYCPQGQHEEIFENENILENDPINGDTNGKTLNFNTHFSENNATSFERDEMRNAFNDKMQADKNEHGARPSLKDTHNVISLDQYEQRHKLQRQGRTLQHTNSIDSDAY</sequence>
<evidence type="ECO:0000256" key="2">
    <source>
        <dbReference type="SAM" id="Phobius"/>
    </source>
</evidence>
<dbReference type="EMBL" id="CACVKT020006353">
    <property type="protein sequence ID" value="CAC5400970.1"/>
    <property type="molecule type" value="Genomic_DNA"/>
</dbReference>
<keyword evidence="2" id="KW-0472">Membrane</keyword>
<organism evidence="3 4">
    <name type="scientific">Mytilus coruscus</name>
    <name type="common">Sea mussel</name>
    <dbReference type="NCBI Taxonomy" id="42192"/>
    <lineage>
        <taxon>Eukaryota</taxon>
        <taxon>Metazoa</taxon>
        <taxon>Spiralia</taxon>
        <taxon>Lophotrochozoa</taxon>
        <taxon>Mollusca</taxon>
        <taxon>Bivalvia</taxon>
        <taxon>Autobranchia</taxon>
        <taxon>Pteriomorphia</taxon>
        <taxon>Mytilida</taxon>
        <taxon>Mytiloidea</taxon>
        <taxon>Mytilidae</taxon>
        <taxon>Mytilinae</taxon>
        <taxon>Mytilus</taxon>
    </lineage>
</organism>
<feature type="compositionally biased region" description="Basic and acidic residues" evidence="1">
    <location>
        <begin position="350"/>
        <end position="360"/>
    </location>
</feature>
<dbReference type="OrthoDB" id="6162987at2759"/>
<keyword evidence="4" id="KW-1185">Reference proteome</keyword>
<dbReference type="AlphaFoldDB" id="A0A6J8D1D7"/>
<feature type="region of interest" description="Disordered" evidence="1">
    <location>
        <begin position="568"/>
        <end position="589"/>
    </location>
</feature>
<feature type="region of interest" description="Disordered" evidence="1">
    <location>
        <begin position="346"/>
        <end position="374"/>
    </location>
</feature>